<dbReference type="EMBL" id="KI630480">
    <property type="protein sequence ID" value="EYU38652.1"/>
    <property type="molecule type" value="Genomic_DNA"/>
</dbReference>
<evidence type="ECO:0000313" key="2">
    <source>
        <dbReference type="Proteomes" id="UP000030748"/>
    </source>
</evidence>
<protein>
    <recommendedName>
        <fullName evidence="3">Condensation domain-containing protein</fullName>
    </recommendedName>
</protein>
<dbReference type="PANTHER" id="PTHR34375:SF3">
    <property type="entry name" value="CONDENSATION DOMAIN-CONTAINING PROTEIN"/>
    <property type="match status" value="1"/>
</dbReference>
<sequence>MTAGTNNKSETMAPRALGNTEQNWCRAVSSGTGITVLALQMAKSLSPENSDLDKILDRVQKSHPLLRSKLHYNPTTKSFSFLAPTAPKIHLEFHDAPPLITNHSPDLSPLHSVLEHEMNSTNWSEPSSFPTDGAEVILATVYKAPPSDDVAAAAAKSVVVLRFHTSVCDRTTAVALLRELMELVAEETTVVVEGGGGDGEGKTGIENMIPIGMAKKTIWGHGRDMLGYSVSSLRLTNLTFNNSKRPRVSQLVRLQITKHHTALLLAGCKFRGIKLCGALSAAALIAAHSTKLTSDHKLKKKYGVVTLIDCRSLLEPPLSVHHFGFYHSAILNTHTVNGTENFWDLAKACYTAFASYKQSNKHFSDMADLNFLMSKAMENPSLTPSSSLRTSLVTVFEEPVIDNSGEIRKKIGVEDYVGCASTHGVGPSIAMFDTVRDGELDCACVYPSPLHSREQMNDLVDRMKRILIDGTY</sequence>
<reference evidence="1 2" key="1">
    <citation type="journal article" date="2013" name="Proc. Natl. Acad. Sci. U.S.A.">
        <title>Fine-scale variation in meiotic recombination in Mimulus inferred from population shotgun sequencing.</title>
        <authorList>
            <person name="Hellsten U."/>
            <person name="Wright K.M."/>
            <person name="Jenkins J."/>
            <person name="Shu S."/>
            <person name="Yuan Y."/>
            <person name="Wessler S.R."/>
            <person name="Schmutz J."/>
            <person name="Willis J.H."/>
            <person name="Rokhsar D.S."/>
        </authorList>
    </citation>
    <scope>NUCLEOTIDE SEQUENCE [LARGE SCALE GENOMIC DNA]</scope>
    <source>
        <strain evidence="2">cv. DUN x IM62</strain>
    </source>
</reference>
<dbReference type="PANTHER" id="PTHR34375">
    <property type="entry name" value="GATA ZINC FINGER PROTEIN-RELATED"/>
    <property type="match status" value="1"/>
</dbReference>
<proteinExistence type="predicted"/>
<evidence type="ECO:0008006" key="3">
    <source>
        <dbReference type="Google" id="ProtNLM"/>
    </source>
</evidence>
<evidence type="ECO:0000313" key="1">
    <source>
        <dbReference type="EMBL" id="EYU38652.1"/>
    </source>
</evidence>
<dbReference type="Gene3D" id="3.30.559.30">
    <property type="entry name" value="Nonribosomal peptide synthetase, condensation domain"/>
    <property type="match status" value="1"/>
</dbReference>
<gene>
    <name evidence="1" type="ORF">MIMGU_mgv1a005747mg</name>
</gene>
<name>A0A022RE47_ERYGU</name>
<dbReference type="AlphaFoldDB" id="A0A022RE47"/>
<keyword evidence="2" id="KW-1185">Reference proteome</keyword>
<dbReference type="Proteomes" id="UP000030748">
    <property type="component" value="Unassembled WGS sequence"/>
</dbReference>
<dbReference type="eggNOG" id="ENOG502QQX5">
    <property type="taxonomic scope" value="Eukaryota"/>
</dbReference>
<accession>A0A022RE47</accession>
<dbReference type="STRING" id="4155.A0A022RE47"/>
<organism evidence="1 2">
    <name type="scientific">Erythranthe guttata</name>
    <name type="common">Yellow monkey flower</name>
    <name type="synonym">Mimulus guttatus</name>
    <dbReference type="NCBI Taxonomy" id="4155"/>
    <lineage>
        <taxon>Eukaryota</taxon>
        <taxon>Viridiplantae</taxon>
        <taxon>Streptophyta</taxon>
        <taxon>Embryophyta</taxon>
        <taxon>Tracheophyta</taxon>
        <taxon>Spermatophyta</taxon>
        <taxon>Magnoliopsida</taxon>
        <taxon>eudicotyledons</taxon>
        <taxon>Gunneridae</taxon>
        <taxon>Pentapetalae</taxon>
        <taxon>asterids</taxon>
        <taxon>lamiids</taxon>
        <taxon>Lamiales</taxon>
        <taxon>Phrymaceae</taxon>
        <taxon>Erythranthe</taxon>
    </lineage>
</organism>
<dbReference type="SUPFAM" id="SSF52777">
    <property type="entry name" value="CoA-dependent acyltransferases"/>
    <property type="match status" value="1"/>
</dbReference>